<organism evidence="1 2">
    <name type="scientific">Fluviicoccus keumensis</name>
    <dbReference type="NCBI Taxonomy" id="1435465"/>
    <lineage>
        <taxon>Bacteria</taxon>
        <taxon>Pseudomonadati</taxon>
        <taxon>Pseudomonadota</taxon>
        <taxon>Gammaproteobacteria</taxon>
        <taxon>Moraxellales</taxon>
        <taxon>Moraxellaceae</taxon>
        <taxon>Fluviicoccus</taxon>
    </lineage>
</organism>
<dbReference type="InterPro" id="IPR027396">
    <property type="entry name" value="DsrEFH-like"/>
</dbReference>
<keyword evidence="2" id="KW-1185">Reference proteome</keyword>
<comment type="caution">
    <text evidence="1">The sequence shown here is derived from an EMBL/GenBank/DDBJ whole genome shotgun (WGS) entry which is preliminary data.</text>
</comment>
<evidence type="ECO:0000313" key="1">
    <source>
        <dbReference type="EMBL" id="RZU44907.1"/>
    </source>
</evidence>
<accession>A0A4Q7Z3Q2</accession>
<dbReference type="Pfam" id="PF04077">
    <property type="entry name" value="DsrH"/>
    <property type="match status" value="1"/>
</dbReference>
<reference evidence="1 2" key="1">
    <citation type="submission" date="2019-02" db="EMBL/GenBank/DDBJ databases">
        <title>Genomic Encyclopedia of Type Strains, Phase IV (KMG-IV): sequencing the most valuable type-strain genomes for metagenomic binning, comparative biology and taxonomic classification.</title>
        <authorList>
            <person name="Goeker M."/>
        </authorList>
    </citation>
    <scope>NUCLEOTIDE SEQUENCE [LARGE SCALE GENOMIC DNA]</scope>
    <source>
        <strain evidence="1 2">DSM 105135</strain>
    </source>
</reference>
<dbReference type="InterPro" id="IPR007215">
    <property type="entry name" value="Sulphur_relay_TusB/DsrH"/>
</dbReference>
<evidence type="ECO:0000313" key="2">
    <source>
        <dbReference type="Proteomes" id="UP000292423"/>
    </source>
</evidence>
<protein>
    <submittedName>
        <fullName evidence="1">Sulfur relay protein TusB/DsrH</fullName>
    </submittedName>
</protein>
<dbReference type="EMBL" id="SHKX01000012">
    <property type="protein sequence ID" value="RZU44907.1"/>
    <property type="molecule type" value="Genomic_DNA"/>
</dbReference>
<sequence>MSVLHLISVNLRLQPELLAQIQASTMAGDAVLLLGNGIYGADLAARLPARLYVLKTDSEASGVHPANSDLIDHADMVTLCEHHERSLTWS</sequence>
<dbReference type="GO" id="GO:0005737">
    <property type="term" value="C:cytoplasm"/>
    <property type="evidence" value="ECO:0007669"/>
    <property type="project" value="InterPro"/>
</dbReference>
<dbReference type="RefSeq" id="WP_130412745.1">
    <property type="nucleotide sequence ID" value="NZ_SHKX01000012.1"/>
</dbReference>
<proteinExistence type="predicted"/>
<dbReference type="Gene3D" id="3.40.1260.10">
    <property type="entry name" value="DsrEFH-like"/>
    <property type="match status" value="1"/>
</dbReference>
<dbReference type="GO" id="GO:0002143">
    <property type="term" value="P:tRNA wobble position uridine thiolation"/>
    <property type="evidence" value="ECO:0007669"/>
    <property type="project" value="InterPro"/>
</dbReference>
<name>A0A4Q7Z3Q2_9GAMM</name>
<dbReference type="Proteomes" id="UP000292423">
    <property type="component" value="Unassembled WGS sequence"/>
</dbReference>
<gene>
    <name evidence="1" type="ORF">EV700_1710</name>
</gene>
<dbReference type="OrthoDB" id="9795117at2"/>
<dbReference type="AlphaFoldDB" id="A0A4Q7Z3Q2"/>
<dbReference type="SUPFAM" id="SSF75169">
    <property type="entry name" value="DsrEFH-like"/>
    <property type="match status" value="1"/>
</dbReference>